<evidence type="ECO:0000313" key="3">
    <source>
        <dbReference type="Proteomes" id="UP000008458"/>
    </source>
</evidence>
<dbReference type="KEGG" id="aho:Ahos_1770"/>
<protein>
    <submittedName>
        <fullName evidence="2">Uncharacterized protein</fullName>
    </submittedName>
</protein>
<dbReference type="STRING" id="933801.Ahos_1770"/>
<dbReference type="eggNOG" id="arCOG01423">
    <property type="taxonomic scope" value="Archaea"/>
</dbReference>
<dbReference type="InterPro" id="IPR011856">
    <property type="entry name" value="tRNA_endonuc-like_dom_sf"/>
</dbReference>
<organism evidence="2 3">
    <name type="scientific">Acidianus hospitalis (strain W1)</name>
    <dbReference type="NCBI Taxonomy" id="933801"/>
    <lineage>
        <taxon>Archaea</taxon>
        <taxon>Thermoproteota</taxon>
        <taxon>Thermoprotei</taxon>
        <taxon>Sulfolobales</taxon>
        <taxon>Sulfolobaceae</taxon>
        <taxon>Acidianus</taxon>
    </lineage>
</organism>
<sequence>MSEEIRKWFNDFVNSIVEKIKTGKELNALETQIISNYASNLVLYDYVDKRLGELERNLRDEIRKTREELLANDEKVKQELLANDERIKQELLANDERIKQELLQKIEEVKKELLANDEKVKQELLANDERIKQELLQKIEEVKKELLANDERIKQGLKAEIQSVKTDLENKIKEVDRKVEATRSDLGLLAEEVYVKNFVDYLESNGEKVVSVYRHYETSLGEIDAVVETSGKVYVVEVKMRAEVSDVDDLLNKTKVLKEELGGKEVYPVLTGSKINKTVRGYAKGLGVLII</sequence>
<accession>F4B6V3</accession>
<name>F4B6V3_ACIHW</name>
<dbReference type="SUPFAM" id="SSF47162">
    <property type="entry name" value="Apolipoprotein"/>
    <property type="match status" value="1"/>
</dbReference>
<reference key="2">
    <citation type="journal article" date="2011" name="Extremophiles">
        <title>Genomic analyses of Acidianus hospitalis W1 a host for studying crenarchaeal virus and plasmid life cycles.</title>
        <authorList>
            <person name="You X.Y."/>
            <person name="Liu C."/>
            <person name="Wang S.Y."/>
            <person name="Jiang C.Y."/>
            <person name="Shah S.A."/>
            <person name="Prangishvili D."/>
            <person name="Liu S.J."/>
            <person name="Garrett R.A."/>
        </authorList>
    </citation>
    <scope>NUCLEOTIDE SEQUENCE</scope>
    <source>
        <strain>W1</strain>
    </source>
</reference>
<reference evidence="2 3" key="1">
    <citation type="journal article" date="2011" name="Extremophiles">
        <title>Genomic analysis of Acidianus hospitalis W1 a host for studying crenarchaeal virus and plasmid life cycles.</title>
        <authorList>
            <person name="You X.Y."/>
            <person name="Liu C."/>
            <person name="Wang S.Y."/>
            <person name="Jiang C.Y."/>
            <person name="Shah S.A."/>
            <person name="Prangishvili D."/>
            <person name="She Q."/>
            <person name="Liu S.J."/>
            <person name="Garrett R.A."/>
        </authorList>
    </citation>
    <scope>NUCLEOTIDE SEQUENCE [LARGE SCALE GENOMIC DNA]</scope>
    <source>
        <strain evidence="2 3">W1</strain>
    </source>
</reference>
<gene>
    <name evidence="2" type="ordered locus">Ahos_1770</name>
</gene>
<dbReference type="PANTHER" id="PTHR34314:SF6">
    <property type="entry name" value="DUF3782 DOMAIN-CONTAINING PROTEIN"/>
    <property type="match status" value="1"/>
</dbReference>
<evidence type="ECO:0000256" key="1">
    <source>
        <dbReference type="SAM" id="Coils"/>
    </source>
</evidence>
<dbReference type="Proteomes" id="UP000008458">
    <property type="component" value="Chromosome"/>
</dbReference>
<dbReference type="GO" id="GO:0003676">
    <property type="term" value="F:nucleic acid binding"/>
    <property type="evidence" value="ECO:0007669"/>
    <property type="project" value="InterPro"/>
</dbReference>
<dbReference type="SUPFAM" id="SSF52980">
    <property type="entry name" value="Restriction endonuclease-like"/>
    <property type="match status" value="1"/>
</dbReference>
<dbReference type="InterPro" id="IPR011335">
    <property type="entry name" value="Restrct_endonuc-II-like"/>
</dbReference>
<dbReference type="OrthoDB" id="43195at2157"/>
<dbReference type="GeneID" id="10601270"/>
<dbReference type="EMBL" id="CP002535">
    <property type="protein sequence ID" value="AEE94646.1"/>
    <property type="molecule type" value="Genomic_DNA"/>
</dbReference>
<keyword evidence="1" id="KW-0175">Coiled coil</keyword>
<evidence type="ECO:0000313" key="2">
    <source>
        <dbReference type="EMBL" id="AEE94646.1"/>
    </source>
</evidence>
<dbReference type="RefSeq" id="WP_013776561.1">
    <property type="nucleotide sequence ID" value="NC_015518.1"/>
</dbReference>
<proteinExistence type="predicted"/>
<feature type="coiled-coil region" evidence="1">
    <location>
        <begin position="59"/>
        <end position="185"/>
    </location>
</feature>
<dbReference type="HOGENOM" id="CLU_955106_0_0_2"/>
<keyword evidence="3" id="KW-1185">Reference proteome</keyword>
<dbReference type="PANTHER" id="PTHR34314">
    <property type="entry name" value="CRENARCHAEAL PROTEIN, PUTATIVE-RELATED"/>
    <property type="match status" value="1"/>
</dbReference>
<dbReference type="AlphaFoldDB" id="F4B6V3"/>
<dbReference type="Gene3D" id="3.40.1350.10">
    <property type="match status" value="1"/>
</dbReference>